<dbReference type="EMBL" id="JANCYW010000001">
    <property type="protein sequence ID" value="KAK4534142.1"/>
    <property type="molecule type" value="Genomic_DNA"/>
</dbReference>
<feature type="region of interest" description="Disordered" evidence="1">
    <location>
        <begin position="1"/>
        <end position="66"/>
    </location>
</feature>
<evidence type="ECO:0000313" key="3">
    <source>
        <dbReference type="Proteomes" id="UP001301350"/>
    </source>
</evidence>
<dbReference type="AlphaFoldDB" id="A0AAV9IPG5"/>
<keyword evidence="3" id="KW-1185">Reference proteome</keyword>
<organism evidence="2 3">
    <name type="scientific">Cyanidium caldarium</name>
    <name type="common">Red alga</name>
    <dbReference type="NCBI Taxonomy" id="2771"/>
    <lineage>
        <taxon>Eukaryota</taxon>
        <taxon>Rhodophyta</taxon>
        <taxon>Bangiophyceae</taxon>
        <taxon>Cyanidiales</taxon>
        <taxon>Cyanidiaceae</taxon>
        <taxon>Cyanidium</taxon>
    </lineage>
</organism>
<comment type="caution">
    <text evidence="2">The sequence shown here is derived from an EMBL/GenBank/DDBJ whole genome shotgun (WGS) entry which is preliminary data.</text>
</comment>
<feature type="compositionally biased region" description="Basic and acidic residues" evidence="1">
    <location>
        <begin position="26"/>
        <end position="40"/>
    </location>
</feature>
<accession>A0AAV9IPG5</accession>
<sequence>MGDWPRTRRRGKAERWSGAGSSPPARGERARRVETSHKWPSDQIDSEPPLKSSTRAHDAPQTTWSVEEPHRRPRFFFRGAGADGRVDHLVKLRKRFFHPLITYKIGVDYDLRSGNFIWRSSCRDRLLGGKLTVDGSELRLVKENVIDNVRVAVAVAFDCATGNSSLQIKLRAGHTLQPHASPPGFRFALLLPHRGPKREIRGGCTQLQLKGTVQLPEVTYSTGAQCAHTEYGDVVTTLQQANLYIHLF</sequence>
<proteinExistence type="predicted"/>
<evidence type="ECO:0000256" key="1">
    <source>
        <dbReference type="SAM" id="MobiDB-lite"/>
    </source>
</evidence>
<gene>
    <name evidence="2" type="ORF">CDCA_CDCA01G0167</name>
</gene>
<dbReference type="Proteomes" id="UP001301350">
    <property type="component" value="Unassembled WGS sequence"/>
</dbReference>
<evidence type="ECO:0000313" key="2">
    <source>
        <dbReference type="EMBL" id="KAK4534142.1"/>
    </source>
</evidence>
<name>A0AAV9IPG5_CYACA</name>
<reference evidence="2 3" key="1">
    <citation type="submission" date="2022-07" db="EMBL/GenBank/DDBJ databases">
        <title>Genome-wide signatures of adaptation to extreme environments.</title>
        <authorList>
            <person name="Cho C.H."/>
            <person name="Yoon H.S."/>
        </authorList>
    </citation>
    <scope>NUCLEOTIDE SEQUENCE [LARGE SCALE GENOMIC DNA]</scope>
    <source>
        <strain evidence="2 3">DBV 063 E5</strain>
    </source>
</reference>
<protein>
    <submittedName>
        <fullName evidence="2">Uncharacterized protein</fullName>
    </submittedName>
</protein>